<keyword evidence="2" id="KW-0067">ATP-binding</keyword>
<comment type="caution">
    <text evidence="4">The sequence shown here is derived from an EMBL/GenBank/DDBJ whole genome shotgun (WGS) entry which is preliminary data.</text>
</comment>
<dbReference type="RefSeq" id="XP_040745181.1">
    <property type="nucleotide sequence ID" value="XM_040887156.1"/>
</dbReference>
<dbReference type="Proteomes" id="UP000193922">
    <property type="component" value="Unassembled WGS sequence"/>
</dbReference>
<dbReference type="PANTHER" id="PTHR11772">
    <property type="entry name" value="ASPARAGINE SYNTHETASE"/>
    <property type="match status" value="1"/>
</dbReference>
<evidence type="ECO:0000313" key="4">
    <source>
        <dbReference type="EMBL" id="ORX71666.1"/>
    </source>
</evidence>
<dbReference type="CDD" id="cd01991">
    <property type="entry name" value="Asn_synthase_B_C"/>
    <property type="match status" value="1"/>
</dbReference>
<accession>A0A1Y1WEI9</accession>
<proteinExistence type="predicted"/>
<dbReference type="GO" id="GO:0006529">
    <property type="term" value="P:asparagine biosynthetic process"/>
    <property type="evidence" value="ECO:0007669"/>
    <property type="project" value="InterPro"/>
</dbReference>
<dbReference type="Pfam" id="PF00733">
    <property type="entry name" value="Asn_synthase"/>
    <property type="match status" value="1"/>
</dbReference>
<dbReference type="InterPro" id="IPR050795">
    <property type="entry name" value="Asn_Synthetase"/>
</dbReference>
<keyword evidence="1" id="KW-0547">Nucleotide-binding</keyword>
<reference evidence="4 5" key="1">
    <citation type="submission" date="2016-07" db="EMBL/GenBank/DDBJ databases">
        <title>Pervasive Adenine N6-methylation of Active Genes in Fungi.</title>
        <authorList>
            <consortium name="DOE Joint Genome Institute"/>
            <person name="Mondo S.J."/>
            <person name="Dannebaum R.O."/>
            <person name="Kuo R.C."/>
            <person name="Labutti K."/>
            <person name="Haridas S."/>
            <person name="Kuo A."/>
            <person name="Salamov A."/>
            <person name="Ahrendt S.R."/>
            <person name="Lipzen A."/>
            <person name="Sullivan W."/>
            <person name="Andreopoulos W.B."/>
            <person name="Clum A."/>
            <person name="Lindquist E."/>
            <person name="Daum C."/>
            <person name="Ramamoorthy G.K."/>
            <person name="Gryganskyi A."/>
            <person name="Culley D."/>
            <person name="Magnuson J.K."/>
            <person name="James T.Y."/>
            <person name="O'Malley M.A."/>
            <person name="Stajich J.E."/>
            <person name="Spatafora J.W."/>
            <person name="Visel A."/>
            <person name="Grigoriev I.V."/>
        </authorList>
    </citation>
    <scope>NUCLEOTIDE SEQUENCE [LARGE SCALE GENOMIC DNA]</scope>
    <source>
        <strain evidence="4 5">ATCC 12442</strain>
    </source>
</reference>
<dbReference type="EMBL" id="MCFD01000004">
    <property type="protein sequence ID" value="ORX71666.1"/>
    <property type="molecule type" value="Genomic_DNA"/>
</dbReference>
<organism evidence="4 5">
    <name type="scientific">Linderina pennispora</name>
    <dbReference type="NCBI Taxonomy" id="61395"/>
    <lineage>
        <taxon>Eukaryota</taxon>
        <taxon>Fungi</taxon>
        <taxon>Fungi incertae sedis</taxon>
        <taxon>Zoopagomycota</taxon>
        <taxon>Kickxellomycotina</taxon>
        <taxon>Kickxellomycetes</taxon>
        <taxon>Kickxellales</taxon>
        <taxon>Kickxellaceae</taxon>
        <taxon>Linderina</taxon>
    </lineage>
</organism>
<dbReference type="GeneID" id="63803804"/>
<evidence type="ECO:0000313" key="5">
    <source>
        <dbReference type="Proteomes" id="UP000193922"/>
    </source>
</evidence>
<evidence type="ECO:0000259" key="3">
    <source>
        <dbReference type="Pfam" id="PF00733"/>
    </source>
</evidence>
<dbReference type="InterPro" id="IPR014729">
    <property type="entry name" value="Rossmann-like_a/b/a_fold"/>
</dbReference>
<dbReference type="InterPro" id="IPR001962">
    <property type="entry name" value="Asn_synthase"/>
</dbReference>
<evidence type="ECO:0000256" key="2">
    <source>
        <dbReference type="ARBA" id="ARBA00022840"/>
    </source>
</evidence>
<dbReference type="STRING" id="61395.A0A1Y1WEI9"/>
<sequence>MLAQAKHRAQLAHGLTARICFRERPRTSSTRKRIASKLGLTHHKLTPSLEDLLTGDTMRLCVRVLRTFDGMGLRNSVVIAYALQVAKQIGCRRICTGDGADELFAGYSFMHKMEDTDLRKYTENMLRTMQFCAFPLAKELGIQGLVLRQAFPEVVSAARVKEPIEGFIAQRISDGQFAEEAREALEKYDIVVRDKERLAYFRTFRAEVLGQMSRYGSDACPDCKFRTP</sequence>
<dbReference type="Gene3D" id="3.40.50.620">
    <property type="entry name" value="HUPs"/>
    <property type="match status" value="1"/>
</dbReference>
<dbReference type="AlphaFoldDB" id="A0A1Y1WEI9"/>
<keyword evidence="5" id="KW-1185">Reference proteome</keyword>
<dbReference type="SUPFAM" id="SSF52402">
    <property type="entry name" value="Adenine nucleotide alpha hydrolases-like"/>
    <property type="match status" value="1"/>
</dbReference>
<gene>
    <name evidence="4" type="ORF">DL89DRAFT_266642</name>
</gene>
<dbReference type="GO" id="GO:0004066">
    <property type="term" value="F:asparagine synthase (glutamine-hydrolyzing) activity"/>
    <property type="evidence" value="ECO:0007669"/>
    <property type="project" value="InterPro"/>
</dbReference>
<dbReference type="PANTHER" id="PTHR11772:SF46">
    <property type="entry name" value="ASPARAGINE SYNTHETASE DOMAIN-CONTAINING PROTEIN"/>
    <property type="match status" value="1"/>
</dbReference>
<dbReference type="OrthoDB" id="409189at2759"/>
<dbReference type="GO" id="GO:0005829">
    <property type="term" value="C:cytosol"/>
    <property type="evidence" value="ECO:0007669"/>
    <property type="project" value="TreeGrafter"/>
</dbReference>
<dbReference type="GO" id="GO:0005524">
    <property type="term" value="F:ATP binding"/>
    <property type="evidence" value="ECO:0007669"/>
    <property type="project" value="UniProtKB-KW"/>
</dbReference>
<feature type="domain" description="Asparagine synthetase" evidence="3">
    <location>
        <begin position="17"/>
        <end position="116"/>
    </location>
</feature>
<evidence type="ECO:0000256" key="1">
    <source>
        <dbReference type="ARBA" id="ARBA00022741"/>
    </source>
</evidence>
<name>A0A1Y1WEI9_9FUNG</name>
<protein>
    <recommendedName>
        <fullName evidence="3">Asparagine synthetase domain-containing protein</fullName>
    </recommendedName>
</protein>